<keyword evidence="1" id="KW-0812">Transmembrane</keyword>
<evidence type="ECO:0000313" key="2">
    <source>
        <dbReference type="EMBL" id="CAD8499000.1"/>
    </source>
</evidence>
<sequence length="372" mass="42072">MVRYKHRDGQGEEVAEQVEVKVESSRSMKLAEKERWERMGLVGSGEYLLKYRWSRYGCSNTLRTWGFDEKFPTMLQERMSREEWKEIINALNGGFVHGILPKLIWLPAMVLGVTGAILEGALRNNETLPAGALVGAFVGFGIVLSLIFLMHVRMMVAFDLKRIGAFCHVLNDSLRDRDMTFELKAVKSYEGSFHAVLIKLHVESVGFRSNIIPVCSVTGRDNVHWMKVQENENNITVIATDRCAPRHEVGPGEVFRYGMGVSALASSRIIKAKQGPIDDAETPQARPTSEEEVQHLTPEELKARAAAKGMRVNQRGINVSMNLDPPEGWCVCNRDFVEMDVGEGNMKRYSQFIFFEAKKYPQCLVCKRPVKE</sequence>
<evidence type="ECO:0000256" key="1">
    <source>
        <dbReference type="SAM" id="Phobius"/>
    </source>
</evidence>
<name>A0A6T7SR24_9CRYP</name>
<reference evidence="2" key="1">
    <citation type="submission" date="2021-01" db="EMBL/GenBank/DDBJ databases">
        <authorList>
            <person name="Corre E."/>
            <person name="Pelletier E."/>
            <person name="Niang G."/>
            <person name="Scheremetjew M."/>
            <person name="Finn R."/>
            <person name="Kale V."/>
            <person name="Holt S."/>
            <person name="Cochrane G."/>
            <person name="Meng A."/>
            <person name="Brown T."/>
            <person name="Cohen L."/>
        </authorList>
    </citation>
    <scope>NUCLEOTIDE SEQUENCE</scope>
    <source>
        <strain evidence="2">CCMP325</strain>
    </source>
</reference>
<dbReference type="AlphaFoldDB" id="A0A6T7SR24"/>
<proteinExistence type="predicted"/>
<keyword evidence="1" id="KW-1133">Transmembrane helix</keyword>
<organism evidence="2">
    <name type="scientific">Hanusia phi</name>
    <dbReference type="NCBI Taxonomy" id="3032"/>
    <lineage>
        <taxon>Eukaryota</taxon>
        <taxon>Cryptophyceae</taxon>
        <taxon>Pyrenomonadales</taxon>
        <taxon>Geminigeraceae</taxon>
        <taxon>Hanusia</taxon>
    </lineage>
</organism>
<protein>
    <submittedName>
        <fullName evidence="2">Uncharacterized protein</fullName>
    </submittedName>
</protein>
<gene>
    <name evidence="2" type="ORF">HPHI1048_LOCUS18554</name>
    <name evidence="3" type="ORF">HPHI1048_LOCUS18555</name>
</gene>
<dbReference type="EMBL" id="HBEO01027455">
    <property type="protein sequence ID" value="CAD8499000.1"/>
    <property type="molecule type" value="Transcribed_RNA"/>
</dbReference>
<dbReference type="EMBL" id="HBEO01027456">
    <property type="protein sequence ID" value="CAD8499003.1"/>
    <property type="molecule type" value="Transcribed_RNA"/>
</dbReference>
<feature type="transmembrane region" description="Helical" evidence="1">
    <location>
        <begin position="128"/>
        <end position="152"/>
    </location>
</feature>
<evidence type="ECO:0000313" key="3">
    <source>
        <dbReference type="EMBL" id="CAD8499003.1"/>
    </source>
</evidence>
<feature type="transmembrane region" description="Helical" evidence="1">
    <location>
        <begin position="103"/>
        <end position="122"/>
    </location>
</feature>
<keyword evidence="1" id="KW-0472">Membrane</keyword>
<accession>A0A6T7SR24</accession>